<dbReference type="Proteomes" id="UP001500325">
    <property type="component" value="Unassembled WGS sequence"/>
</dbReference>
<comment type="caution">
    <text evidence="1">The sequence shown here is derived from an EMBL/GenBank/DDBJ whole genome shotgun (WGS) entry which is preliminary data.</text>
</comment>
<proteinExistence type="predicted"/>
<keyword evidence="2" id="KW-1185">Reference proteome</keyword>
<evidence type="ECO:0000313" key="2">
    <source>
        <dbReference type="Proteomes" id="UP001500325"/>
    </source>
</evidence>
<accession>A0ABP8XJX2</accession>
<sequence length="86" mass="9185">MTARTSQMLLDNARRIPKASSTPGSVSMISELGFGTVASSIPSSWGDARSAVTARLKDMTEDESAHHCQCLHKLSPCHSECLPNAI</sequence>
<dbReference type="EMBL" id="BAABIC010000027">
    <property type="protein sequence ID" value="GAA4709037.1"/>
    <property type="molecule type" value="Genomic_DNA"/>
</dbReference>
<organism evidence="1 2">
    <name type="scientific">Pseudonocardia yuanmonensis</name>
    <dbReference type="NCBI Taxonomy" id="1095914"/>
    <lineage>
        <taxon>Bacteria</taxon>
        <taxon>Bacillati</taxon>
        <taxon>Actinomycetota</taxon>
        <taxon>Actinomycetes</taxon>
        <taxon>Pseudonocardiales</taxon>
        <taxon>Pseudonocardiaceae</taxon>
        <taxon>Pseudonocardia</taxon>
    </lineage>
</organism>
<protein>
    <submittedName>
        <fullName evidence="1">Uncharacterized protein</fullName>
    </submittedName>
</protein>
<reference evidence="2" key="1">
    <citation type="journal article" date="2019" name="Int. J. Syst. Evol. Microbiol.">
        <title>The Global Catalogue of Microorganisms (GCM) 10K type strain sequencing project: providing services to taxonomists for standard genome sequencing and annotation.</title>
        <authorList>
            <consortium name="The Broad Institute Genomics Platform"/>
            <consortium name="The Broad Institute Genome Sequencing Center for Infectious Disease"/>
            <person name="Wu L."/>
            <person name="Ma J."/>
        </authorList>
    </citation>
    <scope>NUCLEOTIDE SEQUENCE [LARGE SCALE GENOMIC DNA]</scope>
    <source>
        <strain evidence="2">JCM 18055</strain>
    </source>
</reference>
<gene>
    <name evidence="1" type="ORF">GCM10023215_58160</name>
</gene>
<name>A0ABP8XJX2_9PSEU</name>
<evidence type="ECO:0000313" key="1">
    <source>
        <dbReference type="EMBL" id="GAA4709037.1"/>
    </source>
</evidence>